<organism evidence="2 5">
    <name type="scientific">Phytophthora cactorum</name>
    <dbReference type="NCBI Taxonomy" id="29920"/>
    <lineage>
        <taxon>Eukaryota</taxon>
        <taxon>Sar</taxon>
        <taxon>Stramenopiles</taxon>
        <taxon>Oomycota</taxon>
        <taxon>Peronosporomycetes</taxon>
        <taxon>Peronosporales</taxon>
        <taxon>Peronosporaceae</taxon>
        <taxon>Phytophthora</taxon>
    </lineage>
</organism>
<dbReference type="GO" id="GO:0016593">
    <property type="term" value="C:Cdc73/Paf1 complex"/>
    <property type="evidence" value="ECO:0007669"/>
    <property type="project" value="InterPro"/>
</dbReference>
<sequence>MASSPEAQSGSSSSSEDEFDLGGSSLKSSGDALKSNKPADPDKLFSDDSDEEEEDNKDGGDKKGVVSPKKEEKDKEMEDLFGSDYDSEEEEFKASGVKESPARDGGRSNEDLFRDEAGDRGTSGGGDGDNGYSDNMWLPRTPKAPKTAKYFISKMPNILRLVPEPYTKEAIRAEMDNPSDETLYRNYVRWRYKRDPATGRVLLDDETKLPLRESNAKLVQWEDGTFSMFVGKEALTLSRQKL</sequence>
<dbReference type="EMBL" id="RCMK01000098">
    <property type="protein sequence ID" value="KAG2949060.1"/>
    <property type="molecule type" value="Genomic_DNA"/>
</dbReference>
<dbReference type="Pfam" id="PF04004">
    <property type="entry name" value="Leo1"/>
    <property type="match status" value="1"/>
</dbReference>
<proteinExistence type="predicted"/>
<dbReference type="GO" id="GO:0032968">
    <property type="term" value="P:positive regulation of transcription elongation by RNA polymerase II"/>
    <property type="evidence" value="ECO:0007669"/>
    <property type="project" value="TreeGrafter"/>
</dbReference>
<dbReference type="GO" id="GO:1990269">
    <property type="term" value="F:RNA polymerase II C-terminal domain phosphoserine binding"/>
    <property type="evidence" value="ECO:0007669"/>
    <property type="project" value="TreeGrafter"/>
</dbReference>
<feature type="non-terminal residue" evidence="2">
    <location>
        <position position="1"/>
    </location>
</feature>
<gene>
    <name evidence="2" type="ORF">PC113_g6522</name>
    <name evidence="3" type="ORF">PC115_g18026</name>
    <name evidence="4" type="ORF">PC117_g5532</name>
</gene>
<dbReference type="PANTHER" id="PTHR23146">
    <property type="entry name" value="LEO1 PROTEIN"/>
    <property type="match status" value="1"/>
</dbReference>
<feature type="region of interest" description="Disordered" evidence="1">
    <location>
        <begin position="1"/>
        <end position="140"/>
    </location>
</feature>
<dbReference type="EMBL" id="RCMG01000135">
    <property type="protein sequence ID" value="KAG2862184.1"/>
    <property type="molecule type" value="Genomic_DNA"/>
</dbReference>
<dbReference type="GO" id="GO:0006368">
    <property type="term" value="P:transcription elongation by RNA polymerase II"/>
    <property type="evidence" value="ECO:0007669"/>
    <property type="project" value="InterPro"/>
</dbReference>
<evidence type="ECO:0000313" key="3">
    <source>
        <dbReference type="EMBL" id="KAG2894865.1"/>
    </source>
</evidence>
<reference evidence="2" key="1">
    <citation type="submission" date="2018-10" db="EMBL/GenBank/DDBJ databases">
        <title>Effector identification in a new, highly contiguous assembly of the strawberry crown rot pathogen Phytophthora cactorum.</title>
        <authorList>
            <person name="Armitage A.D."/>
            <person name="Nellist C.F."/>
            <person name="Bates H."/>
            <person name="Vickerstaff R.J."/>
            <person name="Harrison R.J."/>
        </authorList>
    </citation>
    <scope>NUCLEOTIDE SEQUENCE</scope>
    <source>
        <strain evidence="2">15-7</strain>
        <strain evidence="3">4032</strain>
        <strain evidence="4">4040</strain>
    </source>
</reference>
<feature type="compositionally biased region" description="Basic and acidic residues" evidence="1">
    <location>
        <begin position="57"/>
        <end position="78"/>
    </location>
</feature>
<dbReference type="InterPro" id="IPR007149">
    <property type="entry name" value="Leo1"/>
</dbReference>
<comment type="caution">
    <text evidence="2">The sequence shown here is derived from an EMBL/GenBank/DDBJ whole genome shotgun (WGS) entry which is preliminary data.</text>
</comment>
<evidence type="ECO:0000313" key="4">
    <source>
        <dbReference type="EMBL" id="KAG2949060.1"/>
    </source>
</evidence>
<feature type="compositionally biased region" description="Acidic residues" evidence="1">
    <location>
        <begin position="47"/>
        <end position="56"/>
    </location>
</feature>
<accession>A0A8T0ZGY9</accession>
<dbReference type="AlphaFoldDB" id="A0A8T0ZGY9"/>
<feature type="compositionally biased region" description="Basic and acidic residues" evidence="1">
    <location>
        <begin position="37"/>
        <end position="46"/>
    </location>
</feature>
<protein>
    <submittedName>
        <fullName evidence="2">Uncharacterized protein</fullName>
    </submittedName>
</protein>
<feature type="compositionally biased region" description="Low complexity" evidence="1">
    <location>
        <begin position="1"/>
        <end position="14"/>
    </location>
</feature>
<dbReference type="VEuPathDB" id="FungiDB:PC110_g18143"/>
<dbReference type="EMBL" id="RCMI01000901">
    <property type="protein sequence ID" value="KAG2894865.1"/>
    <property type="molecule type" value="Genomic_DNA"/>
</dbReference>
<evidence type="ECO:0000256" key="1">
    <source>
        <dbReference type="SAM" id="MobiDB-lite"/>
    </source>
</evidence>
<dbReference type="Proteomes" id="UP000736787">
    <property type="component" value="Unassembled WGS sequence"/>
</dbReference>
<dbReference type="PANTHER" id="PTHR23146:SF0">
    <property type="entry name" value="RNA POLYMERASE-ASSOCIATED PROTEIN LEO1"/>
    <property type="match status" value="1"/>
</dbReference>
<evidence type="ECO:0000313" key="2">
    <source>
        <dbReference type="EMBL" id="KAG2862184.1"/>
    </source>
</evidence>
<evidence type="ECO:0000313" key="5">
    <source>
        <dbReference type="Proteomes" id="UP000735874"/>
    </source>
</evidence>
<feature type="compositionally biased region" description="Basic and acidic residues" evidence="1">
    <location>
        <begin position="100"/>
        <end position="119"/>
    </location>
</feature>
<feature type="compositionally biased region" description="Low complexity" evidence="1">
    <location>
        <begin position="21"/>
        <end position="35"/>
    </location>
</feature>
<dbReference type="Proteomes" id="UP000735874">
    <property type="component" value="Unassembled WGS sequence"/>
</dbReference>
<dbReference type="Proteomes" id="UP000774804">
    <property type="component" value="Unassembled WGS sequence"/>
</dbReference>
<feature type="compositionally biased region" description="Acidic residues" evidence="1">
    <location>
        <begin position="79"/>
        <end position="91"/>
    </location>
</feature>
<name>A0A8T0ZGY9_9STRA</name>